<organism evidence="1 2">
    <name type="scientific">Candidatus Faecivivens stercoravium</name>
    <dbReference type="NCBI Taxonomy" id="2840803"/>
    <lineage>
        <taxon>Bacteria</taxon>
        <taxon>Bacillati</taxon>
        <taxon>Bacillota</taxon>
        <taxon>Clostridia</taxon>
        <taxon>Eubacteriales</taxon>
        <taxon>Oscillospiraceae</taxon>
        <taxon>Oscillospiraceae incertae sedis</taxon>
        <taxon>Candidatus Faecivivens</taxon>
    </lineage>
</organism>
<dbReference type="Proteomes" id="UP000824241">
    <property type="component" value="Unassembled WGS sequence"/>
</dbReference>
<protein>
    <submittedName>
        <fullName evidence="1">Uncharacterized protein</fullName>
    </submittedName>
</protein>
<evidence type="ECO:0000313" key="1">
    <source>
        <dbReference type="EMBL" id="HIR61891.1"/>
    </source>
</evidence>
<accession>A0A9D1DZU7</accession>
<gene>
    <name evidence="1" type="ORF">IAB37_09985</name>
</gene>
<name>A0A9D1DZU7_9FIRM</name>
<dbReference type="EMBL" id="DVHA01000322">
    <property type="protein sequence ID" value="HIR61891.1"/>
    <property type="molecule type" value="Genomic_DNA"/>
</dbReference>
<reference evidence="1" key="2">
    <citation type="journal article" date="2021" name="PeerJ">
        <title>Extensive microbial diversity within the chicken gut microbiome revealed by metagenomics and culture.</title>
        <authorList>
            <person name="Gilroy R."/>
            <person name="Ravi A."/>
            <person name="Getino M."/>
            <person name="Pursley I."/>
            <person name="Horton D.L."/>
            <person name="Alikhan N.F."/>
            <person name="Baker D."/>
            <person name="Gharbi K."/>
            <person name="Hall N."/>
            <person name="Watson M."/>
            <person name="Adriaenssens E.M."/>
            <person name="Foster-Nyarko E."/>
            <person name="Jarju S."/>
            <person name="Secka A."/>
            <person name="Antonio M."/>
            <person name="Oren A."/>
            <person name="Chaudhuri R.R."/>
            <person name="La Ragione R."/>
            <person name="Hildebrand F."/>
            <person name="Pallen M.J."/>
        </authorList>
    </citation>
    <scope>NUCLEOTIDE SEQUENCE</scope>
    <source>
        <strain evidence="1">CHK189-12415</strain>
    </source>
</reference>
<sequence>MDWEAARRQLRRDAVIRKLIECERSMAALRRPPDGKLRRLLWKIFRQKRREAAYHKLGREVRLLRDELLAIEQEHLNK</sequence>
<dbReference type="AlphaFoldDB" id="A0A9D1DZU7"/>
<reference evidence="1" key="1">
    <citation type="submission" date="2020-10" db="EMBL/GenBank/DDBJ databases">
        <authorList>
            <person name="Gilroy R."/>
        </authorList>
    </citation>
    <scope>NUCLEOTIDE SEQUENCE</scope>
    <source>
        <strain evidence="1">CHK189-12415</strain>
    </source>
</reference>
<evidence type="ECO:0000313" key="2">
    <source>
        <dbReference type="Proteomes" id="UP000824241"/>
    </source>
</evidence>
<comment type="caution">
    <text evidence="1">The sequence shown here is derived from an EMBL/GenBank/DDBJ whole genome shotgun (WGS) entry which is preliminary data.</text>
</comment>
<proteinExistence type="predicted"/>